<dbReference type="InterPro" id="IPR004045">
    <property type="entry name" value="Glutathione_S-Trfase_N"/>
</dbReference>
<dbReference type="KEGG" id="aaf:AURANDRAFT_69744"/>
<keyword evidence="2" id="KW-1185">Reference proteome</keyword>
<dbReference type="Gene3D" id="3.40.30.10">
    <property type="entry name" value="Glutaredoxin"/>
    <property type="match status" value="1"/>
</dbReference>
<proteinExistence type="predicted"/>
<dbReference type="Proteomes" id="UP001363151">
    <property type="component" value="Unassembled WGS sequence"/>
</dbReference>
<dbReference type="SUPFAM" id="SSF52833">
    <property type="entry name" value="Thioredoxin-like"/>
    <property type="match status" value="1"/>
</dbReference>
<dbReference type="CDD" id="cd00570">
    <property type="entry name" value="GST_N_family"/>
    <property type="match status" value="1"/>
</dbReference>
<dbReference type="EMBL" id="JBBJCI010000210">
    <property type="protein sequence ID" value="KAK7240607.1"/>
    <property type="molecule type" value="Genomic_DNA"/>
</dbReference>
<dbReference type="PANTHER" id="PTHR45374:SF1">
    <property type="entry name" value="GLUTATHIONE S-TRANSFERASE TCHQD"/>
    <property type="match status" value="1"/>
</dbReference>
<comment type="caution">
    <text evidence="1">The sequence shown here is derived from an EMBL/GenBank/DDBJ whole genome shotgun (WGS) entry which is preliminary data.</text>
</comment>
<evidence type="ECO:0000313" key="1">
    <source>
        <dbReference type="EMBL" id="KAK7240607.1"/>
    </source>
</evidence>
<evidence type="ECO:0000313" key="2">
    <source>
        <dbReference type="Proteomes" id="UP001363151"/>
    </source>
</evidence>
<dbReference type="InterPro" id="IPR044617">
    <property type="entry name" value="TCHQD"/>
</dbReference>
<dbReference type="Pfam" id="PF13410">
    <property type="entry name" value="GST_C_2"/>
    <property type="match status" value="1"/>
</dbReference>
<dbReference type="Pfam" id="PF13409">
    <property type="entry name" value="GST_N_2"/>
    <property type="match status" value="1"/>
</dbReference>
<reference evidence="1 2" key="1">
    <citation type="submission" date="2024-03" db="EMBL/GenBank/DDBJ databases">
        <title>Aureococcus anophagefferens CCMP1851 and Kratosvirus quantuckense: Draft genome of a second virus-susceptible host strain in the model system.</title>
        <authorList>
            <person name="Chase E."/>
            <person name="Truchon A.R."/>
            <person name="Schepens W."/>
            <person name="Wilhelm S.W."/>
        </authorList>
    </citation>
    <scope>NUCLEOTIDE SEQUENCE [LARGE SCALE GENOMIC DNA]</scope>
    <source>
        <strain evidence="1 2">CCMP1851</strain>
    </source>
</reference>
<sequence>MGAGATSLSKEQAEKYKEFDAAKWEALTKDDAGKVGVDQLLPFAPAVTCYTADTSICSMICRVAAEEHGVPNVVHTNIDIECAMENYEPSFIAIQPKMTVPCMKYGDDVIGDSKDIMYYLSEKHPDAALYPAEQKEAIDTFIDMFYSRFGQIARFTFGNWIRKSDKIKEFIGRGKNEKSAEKLEKAIAEHPEWAEQLAKKLESKKKFDFCAFMLSANLEEMDASMKEVLDAMEAALEKTAYVAGDTYTLADCVATAFLARVHIVKDETMFGPKTAACWNEKYKTRPSFQKAYVLWKWEHSLMAKQIDVFAEGGDPESVKWTGPPSVIPG</sequence>
<dbReference type="PROSITE" id="PS50405">
    <property type="entry name" value="GST_CTER"/>
    <property type="match status" value="1"/>
</dbReference>
<dbReference type="InterPro" id="IPR036249">
    <property type="entry name" value="Thioredoxin-like_sf"/>
</dbReference>
<gene>
    <name evidence="1" type="ORF">SO694_00057243</name>
</gene>
<dbReference type="InterPro" id="IPR036282">
    <property type="entry name" value="Glutathione-S-Trfase_C_sf"/>
</dbReference>
<protein>
    <submittedName>
        <fullName evidence="1">Uncharacterized protein</fullName>
    </submittedName>
</protein>
<dbReference type="GO" id="GO:0004364">
    <property type="term" value="F:glutathione transferase activity"/>
    <property type="evidence" value="ECO:0007669"/>
    <property type="project" value="InterPro"/>
</dbReference>
<accession>A0ABR1FX38</accession>
<dbReference type="InterPro" id="IPR010987">
    <property type="entry name" value="Glutathione-S-Trfase_C-like"/>
</dbReference>
<name>A0ABR1FX38_AURAN</name>
<dbReference type="Gene3D" id="1.20.1050.10">
    <property type="match status" value="1"/>
</dbReference>
<dbReference type="PROSITE" id="PS50404">
    <property type="entry name" value="GST_NTER"/>
    <property type="match status" value="1"/>
</dbReference>
<dbReference type="PANTHER" id="PTHR45374">
    <property type="entry name" value="GLUTATHIONE S-TRANSFERASE TCHQD"/>
    <property type="match status" value="1"/>
</dbReference>
<dbReference type="SUPFAM" id="SSF47616">
    <property type="entry name" value="GST C-terminal domain-like"/>
    <property type="match status" value="1"/>
</dbReference>
<organism evidence="1 2">
    <name type="scientific">Aureococcus anophagefferens</name>
    <name type="common">Harmful bloom alga</name>
    <dbReference type="NCBI Taxonomy" id="44056"/>
    <lineage>
        <taxon>Eukaryota</taxon>
        <taxon>Sar</taxon>
        <taxon>Stramenopiles</taxon>
        <taxon>Ochrophyta</taxon>
        <taxon>Pelagophyceae</taxon>
        <taxon>Pelagomonadales</taxon>
        <taxon>Pelagomonadaceae</taxon>
        <taxon>Aureococcus</taxon>
    </lineage>
</organism>